<gene>
    <name evidence="2" type="ORF">DM02DRAFT_416183</name>
</gene>
<protein>
    <submittedName>
        <fullName evidence="2">Uncharacterized protein</fullName>
    </submittedName>
</protein>
<proteinExistence type="predicted"/>
<dbReference type="Proteomes" id="UP000244855">
    <property type="component" value="Unassembled WGS sequence"/>
</dbReference>
<feature type="compositionally biased region" description="Basic and acidic residues" evidence="1">
    <location>
        <begin position="194"/>
        <end position="204"/>
    </location>
</feature>
<feature type="region of interest" description="Disordered" evidence="1">
    <location>
        <begin position="194"/>
        <end position="216"/>
    </location>
</feature>
<feature type="region of interest" description="Disordered" evidence="1">
    <location>
        <begin position="272"/>
        <end position="293"/>
    </location>
</feature>
<feature type="region of interest" description="Disordered" evidence="1">
    <location>
        <begin position="140"/>
        <end position="162"/>
    </location>
</feature>
<evidence type="ECO:0000313" key="2">
    <source>
        <dbReference type="EMBL" id="PVH90676.1"/>
    </source>
</evidence>
<dbReference type="EMBL" id="KZ806158">
    <property type="protein sequence ID" value="PVH90676.1"/>
    <property type="molecule type" value="Genomic_DNA"/>
</dbReference>
<name>A0A2V1CY63_9PLEO</name>
<dbReference type="AlphaFoldDB" id="A0A2V1CY63"/>
<organism evidence="2 3">
    <name type="scientific">Periconia macrospinosa</name>
    <dbReference type="NCBI Taxonomy" id="97972"/>
    <lineage>
        <taxon>Eukaryota</taxon>
        <taxon>Fungi</taxon>
        <taxon>Dikarya</taxon>
        <taxon>Ascomycota</taxon>
        <taxon>Pezizomycotina</taxon>
        <taxon>Dothideomycetes</taxon>
        <taxon>Pleosporomycetidae</taxon>
        <taxon>Pleosporales</taxon>
        <taxon>Massarineae</taxon>
        <taxon>Periconiaceae</taxon>
        <taxon>Periconia</taxon>
    </lineage>
</organism>
<feature type="compositionally biased region" description="Basic and acidic residues" evidence="1">
    <location>
        <begin position="275"/>
        <end position="287"/>
    </location>
</feature>
<dbReference type="STRING" id="97972.A0A2V1CY63"/>
<evidence type="ECO:0000256" key="1">
    <source>
        <dbReference type="SAM" id="MobiDB-lite"/>
    </source>
</evidence>
<evidence type="ECO:0000313" key="3">
    <source>
        <dbReference type="Proteomes" id="UP000244855"/>
    </source>
</evidence>
<keyword evidence="3" id="KW-1185">Reference proteome</keyword>
<reference evidence="2 3" key="1">
    <citation type="journal article" date="2018" name="Sci. Rep.">
        <title>Comparative genomics provides insights into the lifestyle and reveals functional heterogeneity of dark septate endophytic fungi.</title>
        <authorList>
            <person name="Knapp D.G."/>
            <person name="Nemeth J.B."/>
            <person name="Barry K."/>
            <person name="Hainaut M."/>
            <person name="Henrissat B."/>
            <person name="Johnson J."/>
            <person name="Kuo A."/>
            <person name="Lim J.H.P."/>
            <person name="Lipzen A."/>
            <person name="Nolan M."/>
            <person name="Ohm R.A."/>
            <person name="Tamas L."/>
            <person name="Grigoriev I.V."/>
            <person name="Spatafora J.W."/>
            <person name="Nagy L.G."/>
            <person name="Kovacs G.M."/>
        </authorList>
    </citation>
    <scope>NUCLEOTIDE SEQUENCE [LARGE SCALE GENOMIC DNA]</scope>
    <source>
        <strain evidence="2 3">DSE2036</strain>
    </source>
</reference>
<feature type="compositionally biased region" description="Polar residues" evidence="1">
    <location>
        <begin position="143"/>
        <end position="155"/>
    </location>
</feature>
<sequence>MTALPVFERVDGVQVEHGNASTDRTWDCPIFNRAVTDSITYRIRSKSVRRETTDHFSPSRTTAVQPLGQGKRKILRFDEKVEQFRATDVEGAERDWSARTDDDSSDEGLLMKFPLKERACLHKNTENNSCTNSKMIKELPPTTLKSRSPSPQETLSWPYPPTDSLVDEEDATKLELSKCTKAFDDLLTIRDGRAAKNKEKKPPETSEDISIPSEDAQGDIISVEPVNELTRVLQKGKDIAQAICKYRWLRLLEYALTQCQSIPLALLGARTRTPSPREREDMSHVAGDEDLLN</sequence>
<accession>A0A2V1CY63</accession>